<gene>
    <name evidence="2" type="ORF">KAOT1_08724</name>
</gene>
<organism evidence="2 3">
    <name type="scientific">Kordia algicida OT-1</name>
    <dbReference type="NCBI Taxonomy" id="391587"/>
    <lineage>
        <taxon>Bacteria</taxon>
        <taxon>Pseudomonadati</taxon>
        <taxon>Bacteroidota</taxon>
        <taxon>Flavobacteriia</taxon>
        <taxon>Flavobacteriales</taxon>
        <taxon>Flavobacteriaceae</taxon>
        <taxon>Kordia</taxon>
    </lineage>
</organism>
<evidence type="ECO:0000313" key="2">
    <source>
        <dbReference type="EMBL" id="EDP94884.1"/>
    </source>
</evidence>
<accession>A9E7A2</accession>
<protein>
    <recommendedName>
        <fullName evidence="1">MoxR-vWA-beta-propeller ternary system domain-containing protein</fullName>
    </recommendedName>
</protein>
<reference evidence="2 3" key="1">
    <citation type="journal article" date="2011" name="J. Bacteriol.">
        <title>Genome sequence of the algicidal bacterium Kordia algicida OT-1.</title>
        <authorList>
            <person name="Lee H.S."/>
            <person name="Kang S.G."/>
            <person name="Kwon K.K."/>
            <person name="Lee J.H."/>
            <person name="Kim S.J."/>
        </authorList>
    </citation>
    <scope>NUCLEOTIDE SEQUENCE [LARGE SCALE GENOMIC DNA]</scope>
    <source>
        <strain evidence="2 3">OT-1</strain>
    </source>
</reference>
<dbReference type="EMBL" id="ABIB01000012">
    <property type="protein sequence ID" value="EDP94884.1"/>
    <property type="molecule type" value="Genomic_DNA"/>
</dbReference>
<dbReference type="InterPro" id="IPR045552">
    <property type="entry name" value="bpX2"/>
</dbReference>
<keyword evidence="3" id="KW-1185">Reference proteome</keyword>
<dbReference type="STRING" id="391587.KAOT1_08724"/>
<comment type="caution">
    <text evidence="2">The sequence shown here is derived from an EMBL/GenBank/DDBJ whole genome shotgun (WGS) entry which is preliminary data.</text>
</comment>
<dbReference type="Pfam" id="PF19918">
    <property type="entry name" value="bpX2"/>
    <property type="match status" value="1"/>
</dbReference>
<proteinExistence type="predicted"/>
<sequence>METDLTQGVTEYWLRLPSKYKEKLAQIRVWKSLRMATDMDDIWVRGIAPHQLHSPEIRSIPFKKIYFQRDNALFLLGGNLPEERLKTSMLWSPIDKALPVETPEYNFNYFGVHEKIQFNIIPSTVERTPKAQLVTLETLDMVIPKMPAIRLQHIQWTIINKKALLFGAPLLSIPGKTYWQVQNFLLPTGYDLEYPELSSYFNNIINQNTNDYIIVNPDSTYFRLSQENIKKLTISGYRLSR</sequence>
<dbReference type="AlphaFoldDB" id="A9E7A2"/>
<evidence type="ECO:0000259" key="1">
    <source>
        <dbReference type="Pfam" id="PF19918"/>
    </source>
</evidence>
<dbReference type="OrthoDB" id="674746at2"/>
<dbReference type="HOGENOM" id="CLU_089594_0_0_10"/>
<dbReference type="Proteomes" id="UP000002945">
    <property type="component" value="Unassembled WGS sequence"/>
</dbReference>
<feature type="domain" description="MoxR-vWA-beta-propeller ternary system" evidence="1">
    <location>
        <begin position="14"/>
        <end position="239"/>
    </location>
</feature>
<name>A9E7A2_9FLAO</name>
<dbReference type="eggNOG" id="ENOG5030XU1">
    <property type="taxonomic scope" value="Bacteria"/>
</dbReference>
<evidence type="ECO:0000313" key="3">
    <source>
        <dbReference type="Proteomes" id="UP000002945"/>
    </source>
</evidence>
<dbReference type="RefSeq" id="WP_007094307.1">
    <property type="nucleotide sequence ID" value="NZ_CP142125.1"/>
</dbReference>